<keyword evidence="1" id="KW-0479">Metal-binding</keyword>
<dbReference type="Pfam" id="PF08381">
    <property type="entry name" value="BRX"/>
    <property type="match status" value="1"/>
</dbReference>
<reference evidence="12" key="1">
    <citation type="journal article" date="2016" name="Nature">
        <title>The genome of the seagrass Zostera marina reveals angiosperm adaptation to the sea.</title>
        <authorList>
            <person name="Olsen J.L."/>
            <person name="Rouze P."/>
            <person name="Verhelst B."/>
            <person name="Lin Y.-C."/>
            <person name="Bayer T."/>
            <person name="Collen J."/>
            <person name="Dattolo E."/>
            <person name="De Paoli E."/>
            <person name="Dittami S."/>
            <person name="Maumus F."/>
            <person name="Michel G."/>
            <person name="Kersting A."/>
            <person name="Lauritano C."/>
            <person name="Lohaus R."/>
            <person name="Toepel M."/>
            <person name="Tonon T."/>
            <person name="Vanneste K."/>
            <person name="Amirebrahimi M."/>
            <person name="Brakel J."/>
            <person name="Bostroem C."/>
            <person name="Chovatia M."/>
            <person name="Grimwood J."/>
            <person name="Jenkins J.W."/>
            <person name="Jueterbock A."/>
            <person name="Mraz A."/>
            <person name="Stam W.T."/>
            <person name="Tice H."/>
            <person name="Bornberg-Bauer E."/>
            <person name="Green P.J."/>
            <person name="Pearson G.A."/>
            <person name="Procaccini G."/>
            <person name="Duarte C.M."/>
            <person name="Schmutz J."/>
            <person name="Reusch T.B.H."/>
            <person name="Van de Peer Y."/>
        </authorList>
    </citation>
    <scope>NUCLEOTIDE SEQUENCE [LARGE SCALE GENOMIC DNA]</scope>
    <source>
        <strain evidence="12">cv. Finnish</strain>
    </source>
</reference>
<feature type="repeat" description="RCC1" evidence="6">
    <location>
        <begin position="473"/>
        <end position="524"/>
    </location>
</feature>
<dbReference type="InterPro" id="IPR013591">
    <property type="entry name" value="Brevis_radix_dom"/>
</dbReference>
<dbReference type="InterPro" id="IPR058923">
    <property type="entry name" value="RCC1-like_dom"/>
</dbReference>
<evidence type="ECO:0000313" key="11">
    <source>
        <dbReference type="EMBL" id="KMZ60523.1"/>
    </source>
</evidence>
<dbReference type="AlphaFoldDB" id="A0A0K9NV57"/>
<dbReference type="CDD" id="cd00065">
    <property type="entry name" value="FYVE_like_SF"/>
    <property type="match status" value="1"/>
</dbReference>
<dbReference type="Gene3D" id="2.130.10.30">
    <property type="entry name" value="Regulator of chromosome condensation 1/beta-lactamase-inhibitor protein II"/>
    <property type="match status" value="2"/>
</dbReference>
<evidence type="ECO:0000256" key="8">
    <source>
        <dbReference type="SAM" id="MobiDB-lite"/>
    </source>
</evidence>
<dbReference type="InterPro" id="IPR051210">
    <property type="entry name" value="Ub_ligase/GEF_domain"/>
</dbReference>
<dbReference type="InterPro" id="IPR017455">
    <property type="entry name" value="Znf_FYVE-rel"/>
</dbReference>
<feature type="compositionally biased region" description="Low complexity" evidence="8">
    <location>
        <begin position="172"/>
        <end position="193"/>
    </location>
</feature>
<evidence type="ECO:0000256" key="4">
    <source>
        <dbReference type="ARBA" id="ARBA00022833"/>
    </source>
</evidence>
<keyword evidence="4" id="KW-0862">Zinc</keyword>
<evidence type="ECO:0000256" key="7">
    <source>
        <dbReference type="SAM" id="Coils"/>
    </source>
</evidence>
<dbReference type="STRING" id="29655.A0A0K9NV57"/>
<dbReference type="PRINTS" id="PR00633">
    <property type="entry name" value="RCCNDNSATION"/>
</dbReference>
<feature type="repeat" description="RCC1" evidence="6">
    <location>
        <begin position="352"/>
        <end position="408"/>
    </location>
</feature>
<dbReference type="SUPFAM" id="SSF50729">
    <property type="entry name" value="PH domain-like"/>
    <property type="match status" value="1"/>
</dbReference>
<dbReference type="PROSITE" id="PS50178">
    <property type="entry name" value="ZF_FYVE"/>
    <property type="match status" value="1"/>
</dbReference>
<feature type="repeat" description="RCC1" evidence="6">
    <location>
        <begin position="409"/>
        <end position="459"/>
    </location>
</feature>
<feature type="region of interest" description="Disordered" evidence="8">
    <location>
        <begin position="837"/>
        <end position="869"/>
    </location>
</feature>
<dbReference type="InterPro" id="IPR011011">
    <property type="entry name" value="Znf_FYVE_PHD"/>
</dbReference>
<dbReference type="EMBL" id="LFYR01001622">
    <property type="protein sequence ID" value="KMZ60523.1"/>
    <property type="molecule type" value="Genomic_DNA"/>
</dbReference>
<dbReference type="OrthoDB" id="5981550at2759"/>
<evidence type="ECO:0000256" key="2">
    <source>
        <dbReference type="ARBA" id="ARBA00022737"/>
    </source>
</evidence>
<gene>
    <name evidence="11" type="ORF">ZOSMA_59G00840</name>
</gene>
<keyword evidence="12" id="KW-1185">Reference proteome</keyword>
<feature type="domain" description="BRX" evidence="10">
    <location>
        <begin position="885"/>
        <end position="940"/>
    </location>
</feature>
<dbReference type="Gene3D" id="2.30.29.30">
    <property type="entry name" value="Pleckstrin-homology domain (PH domain)/Phosphotyrosine-binding domain (PTB)"/>
    <property type="match status" value="1"/>
</dbReference>
<evidence type="ECO:0000259" key="9">
    <source>
        <dbReference type="PROSITE" id="PS50178"/>
    </source>
</evidence>
<feature type="repeat" description="RCC1" evidence="6">
    <location>
        <begin position="525"/>
        <end position="576"/>
    </location>
</feature>
<feature type="coiled-coil region" evidence="7">
    <location>
        <begin position="764"/>
        <end position="836"/>
    </location>
</feature>
<keyword evidence="7" id="KW-0175">Coiled coil</keyword>
<dbReference type="SMART" id="SM00064">
    <property type="entry name" value="FYVE"/>
    <property type="match status" value="1"/>
</dbReference>
<feature type="compositionally biased region" description="Low complexity" evidence="8">
    <location>
        <begin position="728"/>
        <end position="741"/>
    </location>
</feature>
<proteinExistence type="predicted"/>
<dbReference type="InterPro" id="IPR000408">
    <property type="entry name" value="Reg_chr_condens"/>
</dbReference>
<dbReference type="GO" id="GO:0008270">
    <property type="term" value="F:zinc ion binding"/>
    <property type="evidence" value="ECO:0007669"/>
    <property type="project" value="UniProtKB-KW"/>
</dbReference>
<feature type="repeat" description="RCC1" evidence="6">
    <location>
        <begin position="300"/>
        <end position="351"/>
    </location>
</feature>
<dbReference type="InterPro" id="IPR009091">
    <property type="entry name" value="RCC1/BLIP-II"/>
</dbReference>
<dbReference type="FunFam" id="2.130.10.30:FF:000028">
    <property type="entry name" value="PH, RCC1 and FYVE domains-containing protein 1"/>
    <property type="match status" value="1"/>
</dbReference>
<feature type="compositionally biased region" description="Basic and acidic residues" evidence="8">
    <location>
        <begin position="854"/>
        <end position="864"/>
    </location>
</feature>
<dbReference type="InterPro" id="IPR013083">
    <property type="entry name" value="Znf_RING/FYVE/PHD"/>
</dbReference>
<dbReference type="PROSITE" id="PS00626">
    <property type="entry name" value="RCC1_2"/>
    <property type="match status" value="2"/>
</dbReference>
<feature type="repeat" description="RCC1" evidence="6">
    <location>
        <begin position="577"/>
        <end position="628"/>
    </location>
</feature>
<dbReference type="SUPFAM" id="SSF50985">
    <property type="entry name" value="RCC1/BLIP-II"/>
    <property type="match status" value="1"/>
</dbReference>
<dbReference type="Proteomes" id="UP000036987">
    <property type="component" value="Unassembled WGS sequence"/>
</dbReference>
<dbReference type="CDD" id="cd13365">
    <property type="entry name" value="PH_PLC_plant-like"/>
    <property type="match status" value="1"/>
</dbReference>
<evidence type="ECO:0000256" key="5">
    <source>
        <dbReference type="PROSITE-ProRule" id="PRU00091"/>
    </source>
</evidence>
<accession>A0A0K9NV57</accession>
<dbReference type="Pfam" id="PF25390">
    <property type="entry name" value="WD40_RLD"/>
    <property type="match status" value="1"/>
</dbReference>
<dbReference type="SUPFAM" id="SSF57903">
    <property type="entry name" value="FYVE/PHD zinc finger"/>
    <property type="match status" value="1"/>
</dbReference>
<keyword evidence="2" id="KW-0677">Repeat</keyword>
<feature type="region of interest" description="Disordered" evidence="8">
    <location>
        <begin position="172"/>
        <end position="194"/>
    </location>
</feature>
<evidence type="ECO:0000259" key="10">
    <source>
        <dbReference type="PROSITE" id="PS51514"/>
    </source>
</evidence>
<comment type="caution">
    <text evidence="11">The sequence shown here is derived from an EMBL/GenBank/DDBJ whole genome shotgun (WGS) entry which is preliminary data.</text>
</comment>
<name>A0A0K9NV57_ZOSMR</name>
<feature type="repeat" description="RCC1" evidence="6">
    <location>
        <begin position="236"/>
        <end position="299"/>
    </location>
</feature>
<dbReference type="PANTHER" id="PTHR22870:SF91">
    <property type="entry name" value="REGULATOR OF CHROMOSOME CONDENSATION (RCC1) FAMILY WITH FYVE ZINC FINGER DOMAIN-CONTAINING PROTEIN"/>
    <property type="match status" value="1"/>
</dbReference>
<dbReference type="Pfam" id="PF01363">
    <property type="entry name" value="FYVE"/>
    <property type="match status" value="1"/>
</dbReference>
<evidence type="ECO:0000256" key="1">
    <source>
        <dbReference type="ARBA" id="ARBA00022723"/>
    </source>
</evidence>
<dbReference type="PANTHER" id="PTHR22870">
    <property type="entry name" value="REGULATOR OF CHROMOSOME CONDENSATION"/>
    <property type="match status" value="1"/>
</dbReference>
<dbReference type="InterPro" id="IPR011993">
    <property type="entry name" value="PH-like_dom_sf"/>
</dbReference>
<dbReference type="PROSITE" id="PS50012">
    <property type="entry name" value="RCC1_3"/>
    <property type="match status" value="7"/>
</dbReference>
<feature type="domain" description="FYVE-type" evidence="9">
    <location>
        <begin position="633"/>
        <end position="695"/>
    </location>
</feature>
<keyword evidence="3 5" id="KW-0863">Zinc-finger</keyword>
<dbReference type="Gene3D" id="3.30.40.10">
    <property type="entry name" value="Zinc/RING finger domain, C3HC4 (zinc finger)"/>
    <property type="match status" value="1"/>
</dbReference>
<dbReference type="InterPro" id="IPR000306">
    <property type="entry name" value="Znf_FYVE"/>
</dbReference>
<protein>
    <submittedName>
        <fullName evidence="11">Regulator of chromosome condensation (RCC1) family with FYVEzinc finger domain</fullName>
    </submittedName>
</protein>
<feature type="region of interest" description="Disordered" evidence="8">
    <location>
        <begin position="703"/>
        <end position="758"/>
    </location>
</feature>
<organism evidence="11 12">
    <name type="scientific">Zostera marina</name>
    <name type="common">Eelgrass</name>
    <dbReference type="NCBI Taxonomy" id="29655"/>
    <lineage>
        <taxon>Eukaryota</taxon>
        <taxon>Viridiplantae</taxon>
        <taxon>Streptophyta</taxon>
        <taxon>Embryophyta</taxon>
        <taxon>Tracheophyta</taxon>
        <taxon>Spermatophyta</taxon>
        <taxon>Magnoliopsida</taxon>
        <taxon>Liliopsida</taxon>
        <taxon>Zosteraceae</taxon>
        <taxon>Zostera</taxon>
    </lineage>
</organism>
<dbReference type="PROSITE" id="PS51514">
    <property type="entry name" value="BRX"/>
    <property type="match status" value="1"/>
</dbReference>
<sequence length="952" mass="104628">MADLVGPGNSVKDIDKIVVALKRGAQLLKYGRKGKPKFCPFRLSNDESSLIWHSTGGGEKVLKLASVLKIIPGQRTGVFQRYAGRGKDHLSFSLLYESGKRSLDLICKDKIEADVWLTGLQTLINASGQYSDRSKIDGWSGSTDNQERSSLTHFVDDGFGIGSSLRLSDSSFSLATPRNSTSPESRSTSTWSSFDATTTNMQGNIRFSSSDTLRASVSSTASSHGSGGRDDYDSLGDIYLWGQISSDYSLGDDEFLHIPINPRRTDVLLPKPMESNNTSVLDVHYVACGVRHIALVTRHGEVFTWGEESGGRLGHGIEADSMQPRLVETLSMTTCDIVACGEYHTCAVNLAGELYTWGDGSYHYGILGHGNQIPISQCVPKRVFGSLDELHVSHVSCGIWHTALITSSGKLFTFGDGAFGVLGHGDKESCLYPREVDSLTSKTISIACGVWHTAAVVEVPELMELNKSSLSSGKLFTWGDGGKYQLGHGDNQARYIPTCVSYLIDHNFNKIACGNSLTIGSTITGRIFSMGSSDNGQLGNPFSDGKIPCLVEEKLVGEWVGEIACGSHHVVVLTMKNEVYSWGKGDNGRLGHGDRKDRNTPTLVDALKDTIVKNIACGANFTVAICQHKRVSAVEQSQCSSCKLAFGFTRKRHNCYNCGFVFCHSCSSKKALKAAMSSNPNKSYRVCDSCHVKLSKMSDNKKVYAPKTLNPPGKNTRAVSPFFPGKISTGVPSSSSSSRPTTPVPTTPRQSSSPFSSTIDESFVESLKKANDEIERLHVQVENLRKVCQLQEQEVLKSELKAQKATTYAMDESTKSKLAKKAMRSLATQLENLTERLPLASVAPKQTNDSNGFEPKELPKQNNDDDRENVQIPFENEQTYGDDVVEWMEQYEPGVYIELIGLEDGIRDLKRVRFSRRRFAENQAQTWWTENHEKVYMKYNIRPSDKASELPV</sequence>
<evidence type="ECO:0000256" key="6">
    <source>
        <dbReference type="PROSITE-ProRule" id="PRU00235"/>
    </source>
</evidence>
<evidence type="ECO:0000256" key="3">
    <source>
        <dbReference type="ARBA" id="ARBA00022771"/>
    </source>
</evidence>
<evidence type="ECO:0000313" key="12">
    <source>
        <dbReference type="Proteomes" id="UP000036987"/>
    </source>
</evidence>